<keyword evidence="2" id="KW-1185">Reference proteome</keyword>
<dbReference type="InParanoid" id="A0A212EXL3"/>
<feature type="non-terminal residue" evidence="1">
    <location>
        <position position="1"/>
    </location>
</feature>
<dbReference type="EMBL" id="AGBW02011719">
    <property type="protein sequence ID" value="OWR46236.1"/>
    <property type="molecule type" value="Genomic_DNA"/>
</dbReference>
<gene>
    <name evidence="1" type="ORF">KGM_214904B</name>
</gene>
<organism evidence="1 2">
    <name type="scientific">Danaus plexippus plexippus</name>
    <dbReference type="NCBI Taxonomy" id="278856"/>
    <lineage>
        <taxon>Eukaryota</taxon>
        <taxon>Metazoa</taxon>
        <taxon>Ecdysozoa</taxon>
        <taxon>Arthropoda</taxon>
        <taxon>Hexapoda</taxon>
        <taxon>Insecta</taxon>
        <taxon>Pterygota</taxon>
        <taxon>Neoptera</taxon>
        <taxon>Endopterygota</taxon>
        <taxon>Lepidoptera</taxon>
        <taxon>Glossata</taxon>
        <taxon>Ditrysia</taxon>
        <taxon>Papilionoidea</taxon>
        <taxon>Nymphalidae</taxon>
        <taxon>Danainae</taxon>
        <taxon>Danaini</taxon>
        <taxon>Danaina</taxon>
        <taxon>Danaus</taxon>
        <taxon>Danaus</taxon>
    </lineage>
</organism>
<reference evidence="1 2" key="1">
    <citation type="journal article" date="2011" name="Cell">
        <title>The monarch butterfly genome yields insights into long-distance migration.</title>
        <authorList>
            <person name="Zhan S."/>
            <person name="Merlin C."/>
            <person name="Boore J.L."/>
            <person name="Reppert S.M."/>
        </authorList>
    </citation>
    <scope>NUCLEOTIDE SEQUENCE [LARGE SCALE GENOMIC DNA]</scope>
    <source>
        <strain evidence="1">F-2</strain>
    </source>
</reference>
<evidence type="ECO:0000313" key="1">
    <source>
        <dbReference type="EMBL" id="OWR46236.1"/>
    </source>
</evidence>
<protein>
    <submittedName>
        <fullName evidence="1">Uncharacterized protein</fullName>
    </submittedName>
</protein>
<dbReference type="AlphaFoldDB" id="A0A212EXL3"/>
<dbReference type="KEGG" id="dpl:KGM_214904B"/>
<evidence type="ECO:0000313" key="2">
    <source>
        <dbReference type="Proteomes" id="UP000007151"/>
    </source>
</evidence>
<comment type="caution">
    <text evidence="1">The sequence shown here is derived from an EMBL/GenBank/DDBJ whole genome shotgun (WGS) entry which is preliminary data.</text>
</comment>
<dbReference type="Proteomes" id="UP000007151">
    <property type="component" value="Unassembled WGS sequence"/>
</dbReference>
<sequence length="34" mass="3921">ASPSNPLDVKLRHHPSRDSGVLSFYWNLEDRGRN</sequence>
<name>A0A212EXL3_DANPL</name>
<accession>A0A212EXL3</accession>
<proteinExistence type="predicted"/>